<dbReference type="InterPro" id="IPR019480">
    <property type="entry name" value="Dihydroorotate_DH_Fe-S-bd"/>
</dbReference>
<keyword evidence="13" id="KW-1185">Reference proteome</keyword>
<evidence type="ECO:0000259" key="11">
    <source>
        <dbReference type="Pfam" id="PF10418"/>
    </source>
</evidence>
<dbReference type="EMBL" id="BMCK01000002">
    <property type="protein sequence ID" value="GGD19861.1"/>
    <property type="molecule type" value="Genomic_DNA"/>
</dbReference>
<evidence type="ECO:0000256" key="7">
    <source>
        <dbReference type="ARBA" id="ARBA00022982"/>
    </source>
</evidence>
<dbReference type="RefSeq" id="WP_188421545.1">
    <property type="nucleotide sequence ID" value="NZ_BMCK01000002.1"/>
</dbReference>
<comment type="cofactor">
    <cofactor evidence="10">
        <name>[2Fe-2S] cluster</name>
        <dbReference type="ChEBI" id="CHEBI:190135"/>
    </cofactor>
</comment>
<keyword evidence="6" id="KW-0274">FAD</keyword>
<dbReference type="Gene3D" id="3.40.50.80">
    <property type="entry name" value="Nucleotide-binding domain of ferredoxin-NADP reductase (FNR) module"/>
    <property type="match status" value="1"/>
</dbReference>
<dbReference type="PIRSF" id="PIRSF006816">
    <property type="entry name" value="Cyc3_hyd_g"/>
    <property type="match status" value="1"/>
</dbReference>
<evidence type="ECO:0000256" key="5">
    <source>
        <dbReference type="ARBA" id="ARBA00022723"/>
    </source>
</evidence>
<dbReference type="PANTHER" id="PTHR43513:SF3">
    <property type="entry name" value="DIHYDROOROTATE DEHYDROGENASE B (NAD(+)), ELECTRON TRANSFER SUBUNIT-RELATED"/>
    <property type="match status" value="1"/>
</dbReference>
<dbReference type="InterPro" id="IPR037117">
    <property type="entry name" value="Dihydroorotate_DH_ele_sf"/>
</dbReference>
<comment type="caution">
    <text evidence="12">The sequence shown here is derived from an EMBL/GenBank/DDBJ whole genome shotgun (WGS) entry which is preliminary data.</text>
</comment>
<gene>
    <name evidence="12" type="primary">nfnB</name>
    <name evidence="12" type="ORF">GCM10007231_18810</name>
</gene>
<evidence type="ECO:0000256" key="1">
    <source>
        <dbReference type="ARBA" id="ARBA00006422"/>
    </source>
</evidence>
<dbReference type="Proteomes" id="UP000630594">
    <property type="component" value="Unassembled WGS sequence"/>
</dbReference>
<reference evidence="13" key="1">
    <citation type="journal article" date="2019" name="Int. J. Syst. Evol. Microbiol.">
        <title>The Global Catalogue of Microorganisms (GCM) 10K type strain sequencing project: providing services to taxonomists for standard genome sequencing and annotation.</title>
        <authorList>
            <consortium name="The Broad Institute Genomics Platform"/>
            <consortium name="The Broad Institute Genome Sequencing Center for Infectious Disease"/>
            <person name="Wu L."/>
            <person name="Ma J."/>
        </authorList>
    </citation>
    <scope>NUCLEOTIDE SEQUENCE [LARGE SCALE GENOMIC DNA]</scope>
    <source>
        <strain evidence="13">CCM 7403</strain>
    </source>
</reference>
<sequence length="275" mass="28634">MTTTTSSAPGPLRVRGEVLAVRRAGAFRVLTLSAPGVPAAFRPGTFVVVSPGDDRLTARAWWIHRVEAAGAFGPTIEVVIDPATASGAWFAGLPVGTRLGLTGPLGRPFTLPRQPVSALLVGEGHAVAPLLALAERLRSRECRVTLLVGAPDEQHLLAVREARRLVRQVVVVTEDGSVGQRGVVTDHLPGLLRSSEAAVVYTAGRPDAVRLVAQAADDAGVPSQVGLESPMPCGTGLCHGCVVPVVGDDAVPRQVRACVEGPVLPGHRVDWEALA</sequence>
<dbReference type="InterPro" id="IPR050353">
    <property type="entry name" value="PyrK_electron_transfer"/>
</dbReference>
<dbReference type="SUPFAM" id="SSF63380">
    <property type="entry name" value="Riboflavin synthase domain-like"/>
    <property type="match status" value="1"/>
</dbReference>
<keyword evidence="4" id="KW-0001">2Fe-2S</keyword>
<protein>
    <submittedName>
        <fullName evidence="12">Ferredoxin-NADP+ reductase subunit alpha</fullName>
    </submittedName>
</protein>
<keyword evidence="9" id="KW-0411">Iron-sulfur</keyword>
<evidence type="ECO:0000256" key="10">
    <source>
        <dbReference type="ARBA" id="ARBA00034078"/>
    </source>
</evidence>
<evidence type="ECO:0000256" key="2">
    <source>
        <dbReference type="ARBA" id="ARBA00022448"/>
    </source>
</evidence>
<feature type="domain" description="Dihydroorotate dehydrogenase electron transfer subunit iron-sulphur cluster binding" evidence="11">
    <location>
        <begin position="228"/>
        <end position="270"/>
    </location>
</feature>
<dbReference type="Pfam" id="PF10418">
    <property type="entry name" value="DHODB_Fe-S_bind"/>
    <property type="match status" value="1"/>
</dbReference>
<dbReference type="Gene3D" id="2.10.240.10">
    <property type="entry name" value="Dihydroorotate dehydrogenase, electron transfer subunit"/>
    <property type="match status" value="1"/>
</dbReference>
<dbReference type="Gene3D" id="2.40.30.10">
    <property type="entry name" value="Translation factors"/>
    <property type="match status" value="1"/>
</dbReference>
<keyword evidence="2" id="KW-0813">Transport</keyword>
<evidence type="ECO:0000256" key="9">
    <source>
        <dbReference type="ARBA" id="ARBA00023014"/>
    </source>
</evidence>
<evidence type="ECO:0000313" key="13">
    <source>
        <dbReference type="Proteomes" id="UP000630594"/>
    </source>
</evidence>
<dbReference type="SUPFAM" id="SSF52343">
    <property type="entry name" value="Ferredoxin reductase-like, C-terminal NADP-linked domain"/>
    <property type="match status" value="1"/>
</dbReference>
<dbReference type="InterPro" id="IPR012165">
    <property type="entry name" value="Cyt_c3_hydrogenase_gsu"/>
</dbReference>
<proteinExistence type="inferred from homology"/>
<evidence type="ECO:0000256" key="6">
    <source>
        <dbReference type="ARBA" id="ARBA00022827"/>
    </source>
</evidence>
<evidence type="ECO:0000313" key="12">
    <source>
        <dbReference type="EMBL" id="GGD19861.1"/>
    </source>
</evidence>
<dbReference type="InterPro" id="IPR039261">
    <property type="entry name" value="FNR_nucleotide-bd"/>
</dbReference>
<keyword evidence="7" id="KW-0249">Electron transport</keyword>
<keyword evidence="3" id="KW-0285">Flavoprotein</keyword>
<keyword evidence="8" id="KW-0408">Iron</keyword>
<accession>A0ABQ1Q9S2</accession>
<dbReference type="InterPro" id="IPR017938">
    <property type="entry name" value="Riboflavin_synthase-like_b-brl"/>
</dbReference>
<organism evidence="12 13">
    <name type="scientific">Nocardioides daphniae</name>
    <dbReference type="NCBI Taxonomy" id="402297"/>
    <lineage>
        <taxon>Bacteria</taxon>
        <taxon>Bacillati</taxon>
        <taxon>Actinomycetota</taxon>
        <taxon>Actinomycetes</taxon>
        <taxon>Propionibacteriales</taxon>
        <taxon>Nocardioidaceae</taxon>
        <taxon>Nocardioides</taxon>
    </lineage>
</organism>
<evidence type="ECO:0000256" key="4">
    <source>
        <dbReference type="ARBA" id="ARBA00022714"/>
    </source>
</evidence>
<comment type="similarity">
    <text evidence="1">Belongs to the PyrK family.</text>
</comment>
<keyword evidence="5" id="KW-0479">Metal-binding</keyword>
<name>A0ABQ1Q9S2_9ACTN</name>
<evidence type="ECO:0000256" key="8">
    <source>
        <dbReference type="ARBA" id="ARBA00023004"/>
    </source>
</evidence>
<evidence type="ECO:0000256" key="3">
    <source>
        <dbReference type="ARBA" id="ARBA00022630"/>
    </source>
</evidence>
<dbReference type="PANTHER" id="PTHR43513">
    <property type="entry name" value="DIHYDROOROTATE DEHYDROGENASE B (NAD(+)), ELECTRON TRANSFER SUBUNIT"/>
    <property type="match status" value="1"/>
</dbReference>